<dbReference type="CDD" id="cd01998">
    <property type="entry name" value="MnmA_TRMU-like"/>
    <property type="match status" value="1"/>
</dbReference>
<keyword evidence="7" id="KW-0547">Nucleotide-binding</keyword>
<keyword evidence="15" id="KW-1185">Reference proteome</keyword>
<gene>
    <name evidence="14" type="ORF">BRENAR_LOCUS4834</name>
</gene>
<dbReference type="FunFam" id="3.40.50.620:FF:000115">
    <property type="entry name" value="tRNA-specific 2-thiouridylase MnmA"/>
    <property type="match status" value="1"/>
</dbReference>
<keyword evidence="6" id="KW-0819">tRNA processing</keyword>
<dbReference type="Gene3D" id="3.40.50.620">
    <property type="entry name" value="HUPs"/>
    <property type="match status" value="1"/>
</dbReference>
<dbReference type="GO" id="GO:0005524">
    <property type="term" value="F:ATP binding"/>
    <property type="evidence" value="ECO:0007669"/>
    <property type="project" value="UniProtKB-KW"/>
</dbReference>
<dbReference type="EC" id="2.8.1.14" evidence="3"/>
<evidence type="ECO:0000256" key="10">
    <source>
        <dbReference type="ARBA" id="ARBA00023157"/>
    </source>
</evidence>
<keyword evidence="4" id="KW-0820">tRNA-binding</keyword>
<dbReference type="NCBIfam" id="NF001138">
    <property type="entry name" value="PRK00143.1"/>
    <property type="match status" value="1"/>
</dbReference>
<dbReference type="GO" id="GO:0005739">
    <property type="term" value="C:mitochondrion"/>
    <property type="evidence" value="ECO:0007669"/>
    <property type="project" value="TreeGrafter"/>
</dbReference>
<evidence type="ECO:0000256" key="9">
    <source>
        <dbReference type="ARBA" id="ARBA00022884"/>
    </source>
</evidence>
<dbReference type="Proteomes" id="UP000290900">
    <property type="component" value="Unassembled WGS sequence"/>
</dbReference>
<dbReference type="InParanoid" id="A0A448YT73"/>
<dbReference type="SUPFAM" id="SSF52402">
    <property type="entry name" value="Adenine nucleotide alpha hydrolases-like"/>
    <property type="match status" value="1"/>
</dbReference>
<dbReference type="InterPro" id="IPR046884">
    <property type="entry name" value="MnmA-like_central"/>
</dbReference>
<dbReference type="PANTHER" id="PTHR11933:SF5">
    <property type="entry name" value="MITOCHONDRIAL TRNA-SPECIFIC 2-THIOURIDYLASE 1"/>
    <property type="match status" value="1"/>
</dbReference>
<comment type="catalytic activity">
    <reaction evidence="11">
        <text>5-taurinomethyluridine(34) in tRNA + S-sulfanyl-L-cysteinyl-[protein] + AH2 + ATP = 5-taurinomethyl-2-thiouridine(34) in tRNA + L-cysteinyl-[protein] + A + AMP + diphosphate + H(+)</text>
        <dbReference type="Rhea" id="RHEA:47040"/>
        <dbReference type="Rhea" id="RHEA-COMP:10131"/>
        <dbReference type="Rhea" id="RHEA-COMP:11726"/>
        <dbReference type="Rhea" id="RHEA-COMP:11732"/>
        <dbReference type="Rhea" id="RHEA-COMP:11733"/>
        <dbReference type="ChEBI" id="CHEBI:13193"/>
        <dbReference type="ChEBI" id="CHEBI:15378"/>
        <dbReference type="ChEBI" id="CHEBI:17499"/>
        <dbReference type="ChEBI" id="CHEBI:29950"/>
        <dbReference type="ChEBI" id="CHEBI:30616"/>
        <dbReference type="ChEBI" id="CHEBI:33019"/>
        <dbReference type="ChEBI" id="CHEBI:61963"/>
        <dbReference type="ChEBI" id="CHEBI:87171"/>
        <dbReference type="ChEBI" id="CHEBI:87172"/>
        <dbReference type="ChEBI" id="CHEBI:456215"/>
        <dbReference type="EC" id="2.8.1.14"/>
    </reaction>
</comment>
<dbReference type="OrthoDB" id="3685at2759"/>
<dbReference type="GO" id="GO:0016783">
    <property type="term" value="F:sulfurtransferase activity"/>
    <property type="evidence" value="ECO:0007669"/>
    <property type="project" value="InterPro"/>
</dbReference>
<evidence type="ECO:0000256" key="6">
    <source>
        <dbReference type="ARBA" id="ARBA00022694"/>
    </source>
</evidence>
<dbReference type="EMBL" id="CAACVR010000075">
    <property type="protein sequence ID" value="VEU24105.1"/>
    <property type="molecule type" value="Genomic_DNA"/>
</dbReference>
<evidence type="ECO:0000259" key="13">
    <source>
        <dbReference type="Pfam" id="PF20259"/>
    </source>
</evidence>
<evidence type="ECO:0000256" key="4">
    <source>
        <dbReference type="ARBA" id="ARBA00022555"/>
    </source>
</evidence>
<dbReference type="PANTHER" id="PTHR11933">
    <property type="entry name" value="TRNA 5-METHYLAMINOMETHYL-2-THIOURIDYLATE -METHYLTRANSFERASE"/>
    <property type="match status" value="1"/>
</dbReference>
<dbReference type="FunCoup" id="A0A448YT73">
    <property type="interactions" value="371"/>
</dbReference>
<dbReference type="NCBIfam" id="TIGR00420">
    <property type="entry name" value="trmU"/>
    <property type="match status" value="1"/>
</dbReference>
<evidence type="ECO:0000259" key="12">
    <source>
        <dbReference type="Pfam" id="PF20258"/>
    </source>
</evidence>
<sequence length="400" mass="45406">MSSGVDSSVSALMYAQKYKNVRGIFMANWSSSADGHVGASCSRDDGSKGKNASCTADRDWDEVQATCQQLGIPCERVSFEKEYWIDVFEPMLDLYQRGLTPNPDVGCNRYIKFGKMIEHLERYYDRGNKWWLVTGHYAKILRNDETGESQLFRADYRQKDQSYYLSQIRKSVLSRVLLPMGHYTKPEVRKIAQSYGLVTKDKPDSQGLCFVSPQVKFGDFLDEYLEPNPGNIVDKDGKIWGRHRGLWHGTIGQRCGVSMPQGDDRYKGVWLICGKNIEKNELVIARKDDEAAFKKDVIVVSDWKWMNEREALVGDQLNAQIRSLQKPVGVRGVDLDGEEMVVRLEEELFGVAAGQDLVLYDGDRVIGCGMIAGARREVRNASVLKEGREEPREDLDIQMC</sequence>
<dbReference type="InterPro" id="IPR023382">
    <property type="entry name" value="MnmA-like_central_sf"/>
</dbReference>
<dbReference type="GO" id="GO:0002143">
    <property type="term" value="P:tRNA wobble position uridine thiolation"/>
    <property type="evidence" value="ECO:0007669"/>
    <property type="project" value="TreeGrafter"/>
</dbReference>
<dbReference type="AlphaFoldDB" id="A0A448YT73"/>
<evidence type="ECO:0000256" key="1">
    <source>
        <dbReference type="ARBA" id="ARBA00003986"/>
    </source>
</evidence>
<keyword evidence="10" id="KW-1015">Disulfide bond</keyword>
<evidence type="ECO:0000256" key="3">
    <source>
        <dbReference type="ARBA" id="ARBA00011953"/>
    </source>
</evidence>
<accession>A0A448YT73</accession>
<keyword evidence="5" id="KW-0808">Transferase</keyword>
<evidence type="ECO:0000256" key="2">
    <source>
        <dbReference type="ARBA" id="ARBA00006191"/>
    </source>
</evidence>
<evidence type="ECO:0000256" key="5">
    <source>
        <dbReference type="ARBA" id="ARBA00022679"/>
    </source>
</evidence>
<dbReference type="Pfam" id="PF20258">
    <property type="entry name" value="tRNA_Me_trans_C"/>
    <property type="match status" value="1"/>
</dbReference>
<evidence type="ECO:0000256" key="8">
    <source>
        <dbReference type="ARBA" id="ARBA00022840"/>
    </source>
</evidence>
<feature type="domain" description="tRNA-specific 2-thiouridylase MnmA-like central" evidence="13">
    <location>
        <begin position="219"/>
        <end position="286"/>
    </location>
</feature>
<keyword evidence="9" id="KW-0694">RNA-binding</keyword>
<dbReference type="GO" id="GO:0000049">
    <property type="term" value="F:tRNA binding"/>
    <property type="evidence" value="ECO:0007669"/>
    <property type="project" value="UniProtKB-KW"/>
</dbReference>
<protein>
    <recommendedName>
        <fullName evidence="3">tRNA-5-taurinomethyluridine 2-sulfurtransferase</fullName>
        <ecNumber evidence="3">2.8.1.14</ecNumber>
    </recommendedName>
</protein>
<feature type="domain" description="tRNA-specific 2-thiouridylase MnmA-like C-terminal" evidence="12">
    <location>
        <begin position="296"/>
        <end position="371"/>
    </location>
</feature>
<name>A0A448YT73_BRENA</name>
<evidence type="ECO:0000256" key="7">
    <source>
        <dbReference type="ARBA" id="ARBA00022741"/>
    </source>
</evidence>
<evidence type="ECO:0000313" key="15">
    <source>
        <dbReference type="Proteomes" id="UP000290900"/>
    </source>
</evidence>
<dbReference type="Pfam" id="PF20259">
    <property type="entry name" value="tRNA_Me_trans_M"/>
    <property type="match status" value="1"/>
</dbReference>
<keyword evidence="8" id="KW-0067">ATP-binding</keyword>
<comment type="function">
    <text evidence="1">Catalyzes the 2-thiolation of uridine at the wobble position (U34) of mitochondrial tRNA(Lys), tRNA(Glu) and tRNA(Gln). Required for the formation of 5-taurinomethyl-2-thiouridine (tm5s2U) of mitochondrial tRNA(Lys), tRNA(Glu), and tRNA(Gln) at the wobble position. ATP is required to activate the C2 atom of the wobble base.</text>
</comment>
<dbReference type="InterPro" id="IPR014729">
    <property type="entry name" value="Rossmann-like_a/b/a_fold"/>
</dbReference>
<organism evidence="14 15">
    <name type="scientific">Brettanomyces naardenensis</name>
    <name type="common">Yeast</name>
    <dbReference type="NCBI Taxonomy" id="13370"/>
    <lineage>
        <taxon>Eukaryota</taxon>
        <taxon>Fungi</taxon>
        <taxon>Dikarya</taxon>
        <taxon>Ascomycota</taxon>
        <taxon>Saccharomycotina</taxon>
        <taxon>Pichiomycetes</taxon>
        <taxon>Pichiales</taxon>
        <taxon>Pichiaceae</taxon>
        <taxon>Brettanomyces</taxon>
    </lineage>
</organism>
<dbReference type="InterPro" id="IPR046885">
    <property type="entry name" value="MnmA-like_C"/>
</dbReference>
<dbReference type="InterPro" id="IPR004506">
    <property type="entry name" value="MnmA-like"/>
</dbReference>
<dbReference type="Pfam" id="PF03054">
    <property type="entry name" value="tRNA_Me_trans"/>
    <property type="match status" value="1"/>
</dbReference>
<dbReference type="Gene3D" id="2.30.30.280">
    <property type="entry name" value="Adenine nucleotide alpha hydrolases-like domains"/>
    <property type="match status" value="1"/>
</dbReference>
<dbReference type="STRING" id="13370.A0A448YT73"/>
<proteinExistence type="inferred from homology"/>
<reference evidence="14 15" key="1">
    <citation type="submission" date="2018-12" db="EMBL/GenBank/DDBJ databases">
        <authorList>
            <person name="Tiukova I."/>
            <person name="Dainat J."/>
        </authorList>
    </citation>
    <scope>NUCLEOTIDE SEQUENCE [LARGE SCALE GENOMIC DNA]</scope>
</reference>
<evidence type="ECO:0000313" key="14">
    <source>
        <dbReference type="EMBL" id="VEU24105.1"/>
    </source>
</evidence>
<comment type="similarity">
    <text evidence="2">Belongs to the MnmA/TRMU family.</text>
</comment>
<evidence type="ECO:0000256" key="11">
    <source>
        <dbReference type="ARBA" id="ARBA00049564"/>
    </source>
</evidence>
<dbReference type="Gene3D" id="2.40.30.10">
    <property type="entry name" value="Translation factors"/>
    <property type="match status" value="1"/>
</dbReference>
<dbReference type="FunFam" id="2.30.30.280:FF:000001">
    <property type="entry name" value="tRNA-specific 2-thiouridylase MnmA"/>
    <property type="match status" value="1"/>
</dbReference>